<evidence type="ECO:0000313" key="4">
    <source>
        <dbReference type="Proteomes" id="UP000574390"/>
    </source>
</evidence>
<dbReference type="InterPro" id="IPR036919">
    <property type="entry name" value="Ribo_uL30_ferredoxin-like_sf"/>
</dbReference>
<dbReference type="PANTHER" id="PTHR11524:SF16">
    <property type="entry name" value="LARGE RIBOSOMAL SUBUNIT PROTEIN UL30"/>
    <property type="match status" value="1"/>
</dbReference>
<proteinExistence type="predicted"/>
<dbReference type="FunFam" id="3.30.1390.20:FF:000002">
    <property type="entry name" value="60S ribosomal protein L7"/>
    <property type="match status" value="1"/>
</dbReference>
<accession>A0A7J6U8M6</accession>
<dbReference type="GO" id="GO:0022625">
    <property type="term" value="C:cytosolic large ribosomal subunit"/>
    <property type="evidence" value="ECO:0007669"/>
    <property type="project" value="TreeGrafter"/>
</dbReference>
<dbReference type="InterPro" id="IPR039699">
    <property type="entry name" value="Ribosomal_uL30"/>
</dbReference>
<dbReference type="Gene3D" id="3.30.1390.20">
    <property type="entry name" value="Ribosomal protein L30, ferredoxin-like fold domain"/>
    <property type="match status" value="1"/>
</dbReference>
<sequence length="119" mass="13842">MLRTVAPYVAFGYPSVSTVRELIYKRGYGKINKSRIPLNDNKLIDEQLGQFGIHGMEDVIHEIYTVGPHFKEANNFLWPFKLSSPKGGFIRKRHGFNELRGGDWGNREQFMNNLIRRMN</sequence>
<dbReference type="EMBL" id="JABANM010001741">
    <property type="protein sequence ID" value="KAF4753765.1"/>
    <property type="molecule type" value="Genomic_DNA"/>
</dbReference>
<dbReference type="CDD" id="cd01657">
    <property type="entry name" value="Ribosomal_L7_archeal_euk"/>
    <property type="match status" value="1"/>
</dbReference>
<keyword evidence="1 3" id="KW-0689">Ribosomal protein</keyword>
<organism evidence="3 4">
    <name type="scientific">Perkinsus olseni</name>
    <name type="common">Perkinsus atlanticus</name>
    <dbReference type="NCBI Taxonomy" id="32597"/>
    <lineage>
        <taxon>Eukaryota</taxon>
        <taxon>Sar</taxon>
        <taxon>Alveolata</taxon>
        <taxon>Perkinsozoa</taxon>
        <taxon>Perkinsea</taxon>
        <taxon>Perkinsida</taxon>
        <taxon>Perkinsidae</taxon>
        <taxon>Perkinsus</taxon>
    </lineage>
</organism>
<evidence type="ECO:0000313" key="3">
    <source>
        <dbReference type="EMBL" id="KAF4753765.1"/>
    </source>
</evidence>
<name>A0A7J6U8M6_PEROL</name>
<dbReference type="PANTHER" id="PTHR11524">
    <property type="entry name" value="60S RIBOSOMAL PROTEIN L7"/>
    <property type="match status" value="1"/>
</dbReference>
<dbReference type="GO" id="GO:0003723">
    <property type="term" value="F:RNA binding"/>
    <property type="evidence" value="ECO:0007669"/>
    <property type="project" value="TreeGrafter"/>
</dbReference>
<reference evidence="3 4" key="1">
    <citation type="submission" date="2020-04" db="EMBL/GenBank/DDBJ databases">
        <title>Perkinsus olseni comparative genomics.</title>
        <authorList>
            <person name="Bogema D.R."/>
        </authorList>
    </citation>
    <scope>NUCLEOTIDE SEQUENCE [LARGE SCALE GENOMIC DNA]</scope>
    <source>
        <strain evidence="3">ATCC PRA-205</strain>
    </source>
</reference>
<dbReference type="InterPro" id="IPR035808">
    <property type="entry name" value="Ribosomal_uL30_euk_arc"/>
</dbReference>
<gene>
    <name evidence="3" type="primary">RPL7</name>
    <name evidence="3" type="ORF">FOZ62_004588</name>
</gene>
<dbReference type="AlphaFoldDB" id="A0A7J6U8M6"/>
<dbReference type="GO" id="GO:0003735">
    <property type="term" value="F:structural constituent of ribosome"/>
    <property type="evidence" value="ECO:0007669"/>
    <property type="project" value="TreeGrafter"/>
</dbReference>
<comment type="caution">
    <text evidence="3">The sequence shown here is derived from an EMBL/GenBank/DDBJ whole genome shotgun (WGS) entry which is preliminary data.</text>
</comment>
<evidence type="ECO:0000256" key="2">
    <source>
        <dbReference type="ARBA" id="ARBA00023274"/>
    </source>
</evidence>
<dbReference type="SUPFAM" id="SSF55129">
    <property type="entry name" value="Ribosomal protein L30p/L7e"/>
    <property type="match status" value="1"/>
</dbReference>
<protein>
    <submittedName>
        <fullName evidence="3">60S ribosomal protein L7</fullName>
    </submittedName>
</protein>
<dbReference type="GO" id="GO:0000463">
    <property type="term" value="P:maturation of LSU-rRNA from tricistronic rRNA transcript (SSU-rRNA, 5.8S rRNA, LSU-rRNA)"/>
    <property type="evidence" value="ECO:0007669"/>
    <property type="project" value="TreeGrafter"/>
</dbReference>
<dbReference type="Proteomes" id="UP000574390">
    <property type="component" value="Unassembled WGS sequence"/>
</dbReference>
<evidence type="ECO:0000256" key="1">
    <source>
        <dbReference type="ARBA" id="ARBA00022980"/>
    </source>
</evidence>
<keyword evidence="2" id="KW-0687">Ribonucleoprotein</keyword>